<accession>A0ABR9CKL0</accession>
<dbReference type="Gene3D" id="3.40.50.2300">
    <property type="match status" value="1"/>
</dbReference>
<protein>
    <recommendedName>
        <fullName evidence="3">Response regulator receiver domain-containing protein</fullName>
    </recommendedName>
</protein>
<comment type="caution">
    <text evidence="1">The sequence shown here is derived from an EMBL/GenBank/DDBJ whole genome shotgun (WGS) entry which is preliminary data.</text>
</comment>
<reference evidence="2" key="1">
    <citation type="submission" date="2020-09" db="EMBL/GenBank/DDBJ databases">
        <title>The genome sequence of strain Labrenzia suaedae 4C16A.</title>
        <authorList>
            <person name="Liu Y."/>
        </authorList>
    </citation>
    <scope>NUCLEOTIDE SEQUENCE [LARGE SCALE GENOMIC DNA]</scope>
    <source>
        <strain evidence="2">4C16A</strain>
    </source>
</reference>
<dbReference type="EMBL" id="JACYXI010000002">
    <property type="protein sequence ID" value="MBD8890862.1"/>
    <property type="molecule type" value="Genomic_DNA"/>
</dbReference>
<sequence length="348" mass="38728">MSFPLPSSVLIDPDQVPEDIREPFLNWLAAQLQGLQSDVPVIYFCTEDTLVPEKPKASAILNRTISQTALFERICDLQRVLIRSEEARLRRMVFGRVPGYGAAPHYSGRGGLLVIGFGGRFLDVMQARQKNVDVIGAFDQRMGEEYLSQRAFDAVILDGAFDDVLENLRCLRRDARFASIPVLAVTGFAGDLPVFYDAGANDVLLAPLSQDMLRQRLATAIRLGKRRRLADRVLAESRKWLMQQLQSGGLKRRDYDNYLNQAAKALSARGLMIWQISLLPDVPPNNNFTGQLAPDLCGTVLSIADATSREEDLVCFVRDLGPVAVLKSERGCERLKSRISAILGHTRL</sequence>
<dbReference type="Proteomes" id="UP000632063">
    <property type="component" value="Unassembled WGS sequence"/>
</dbReference>
<evidence type="ECO:0008006" key="3">
    <source>
        <dbReference type="Google" id="ProtNLM"/>
    </source>
</evidence>
<proteinExistence type="predicted"/>
<evidence type="ECO:0000313" key="1">
    <source>
        <dbReference type="EMBL" id="MBD8890862.1"/>
    </source>
</evidence>
<gene>
    <name evidence="1" type="ORF">IG616_04850</name>
</gene>
<dbReference type="InterPro" id="IPR011006">
    <property type="entry name" value="CheY-like_superfamily"/>
</dbReference>
<dbReference type="SUPFAM" id="SSF52172">
    <property type="entry name" value="CheY-like"/>
    <property type="match status" value="1"/>
</dbReference>
<reference evidence="1 2" key="2">
    <citation type="journal article" date="2021" name="Int. J. Syst. Evol. Microbiol.">
        <title>Roseibium litorale sp. nov., isolated from a tidal flat sediment and proposal for the reclassification of Labrenzia polysiphoniae as Roseibium polysiphoniae comb. nov.</title>
        <authorList>
            <person name="Liu Y."/>
            <person name="Pei T."/>
            <person name="Du J."/>
            <person name="Chao M."/>
            <person name="Deng M.R."/>
            <person name="Zhu H."/>
        </authorList>
    </citation>
    <scope>NUCLEOTIDE SEQUENCE [LARGE SCALE GENOMIC DNA]</scope>
    <source>
        <strain evidence="1 2">4C16A</strain>
    </source>
</reference>
<name>A0ABR9CKL0_9HYPH</name>
<keyword evidence="2" id="KW-1185">Reference proteome</keyword>
<organism evidence="1 2">
    <name type="scientific">Roseibium litorale</name>
    <dbReference type="NCBI Taxonomy" id="2803841"/>
    <lineage>
        <taxon>Bacteria</taxon>
        <taxon>Pseudomonadati</taxon>
        <taxon>Pseudomonadota</taxon>
        <taxon>Alphaproteobacteria</taxon>
        <taxon>Hyphomicrobiales</taxon>
        <taxon>Stappiaceae</taxon>
        <taxon>Roseibium</taxon>
    </lineage>
</organism>
<evidence type="ECO:0000313" key="2">
    <source>
        <dbReference type="Proteomes" id="UP000632063"/>
    </source>
</evidence>